<accession>A0A068NUV4</accession>
<sequence length="133" mass="15292">MLQIHEGLDRIDFETVHGWLVNAYWSEGIDRATVERAARNSSLVIGAYDGDTQVGYMRVVSDRARFAWIADVYVAETHRKRGIAKQMLRYALSHPEHQGLRRWVLATRDAHPIYAECGFVPLPEPGRWMMRPG</sequence>
<dbReference type="Pfam" id="PF00583">
    <property type="entry name" value="Acetyltransf_1"/>
    <property type="match status" value="1"/>
</dbReference>
<proteinExistence type="predicted"/>
<dbReference type="PANTHER" id="PTHR43233">
    <property type="entry name" value="FAMILY N-ACETYLTRANSFERASE, PUTATIVE (AFU_ORTHOLOGUE AFUA_6G03350)-RELATED"/>
    <property type="match status" value="1"/>
</dbReference>
<evidence type="ECO:0000313" key="2">
    <source>
        <dbReference type="EMBL" id="AIE86535.1"/>
    </source>
</evidence>
<dbReference type="CDD" id="cd04301">
    <property type="entry name" value="NAT_SF"/>
    <property type="match status" value="1"/>
</dbReference>
<dbReference type="HOGENOM" id="CLU_086503_2_1_0"/>
<dbReference type="SUPFAM" id="SSF55729">
    <property type="entry name" value="Acyl-CoA N-acyltransferases (Nat)"/>
    <property type="match status" value="1"/>
</dbReference>
<dbReference type="RefSeq" id="WP_025229507.1">
    <property type="nucleotide sequence ID" value="NZ_CP007139.1"/>
</dbReference>
<feature type="domain" description="N-acetyltransferase" evidence="1">
    <location>
        <begin position="3"/>
        <end position="133"/>
    </location>
</feature>
<dbReference type="PROSITE" id="PS51186">
    <property type="entry name" value="GNAT"/>
    <property type="match status" value="1"/>
</dbReference>
<dbReference type="eggNOG" id="COG0454">
    <property type="taxonomic scope" value="Bacteria"/>
</dbReference>
<keyword evidence="2" id="KW-0808">Transferase</keyword>
<name>A0A068NUV4_FIMGI</name>
<dbReference type="InterPro" id="IPR016181">
    <property type="entry name" value="Acyl_CoA_acyltransferase"/>
</dbReference>
<organism evidence="2 3">
    <name type="scientific">Fimbriimonas ginsengisoli Gsoil 348</name>
    <dbReference type="NCBI Taxonomy" id="661478"/>
    <lineage>
        <taxon>Bacteria</taxon>
        <taxon>Bacillati</taxon>
        <taxon>Armatimonadota</taxon>
        <taxon>Fimbriimonadia</taxon>
        <taxon>Fimbriimonadales</taxon>
        <taxon>Fimbriimonadaceae</taxon>
        <taxon>Fimbriimonas</taxon>
    </lineage>
</organism>
<evidence type="ECO:0000259" key="1">
    <source>
        <dbReference type="PROSITE" id="PS51186"/>
    </source>
</evidence>
<keyword evidence="3" id="KW-1185">Reference proteome</keyword>
<gene>
    <name evidence="2" type="ORF">OP10G_3167</name>
</gene>
<reference evidence="2 3" key="1">
    <citation type="journal article" date="2014" name="PLoS ONE">
        <title>The first complete genome sequence of the class fimbriimonadia in the phylum armatimonadetes.</title>
        <authorList>
            <person name="Hu Z.Y."/>
            <person name="Wang Y.Z."/>
            <person name="Im W.T."/>
            <person name="Wang S.Y."/>
            <person name="Zhao G.P."/>
            <person name="Zheng H.J."/>
            <person name="Quan Z.X."/>
        </authorList>
    </citation>
    <scope>NUCLEOTIDE SEQUENCE [LARGE SCALE GENOMIC DNA]</scope>
    <source>
        <strain evidence="2">Gsoil 348</strain>
    </source>
</reference>
<dbReference type="KEGG" id="fgi:OP10G_3167"/>
<dbReference type="Proteomes" id="UP000027982">
    <property type="component" value="Chromosome"/>
</dbReference>
<protein>
    <submittedName>
        <fullName evidence="2">Acetyltransferase</fullName>
    </submittedName>
</protein>
<dbReference type="Gene3D" id="3.40.630.30">
    <property type="match status" value="1"/>
</dbReference>
<dbReference type="InterPro" id="IPR000182">
    <property type="entry name" value="GNAT_dom"/>
</dbReference>
<dbReference type="EMBL" id="CP007139">
    <property type="protein sequence ID" value="AIE86535.1"/>
    <property type="molecule type" value="Genomic_DNA"/>
</dbReference>
<evidence type="ECO:0000313" key="3">
    <source>
        <dbReference type="Proteomes" id="UP000027982"/>
    </source>
</evidence>
<dbReference type="PANTHER" id="PTHR43233:SF1">
    <property type="entry name" value="FAMILY N-ACETYLTRANSFERASE, PUTATIVE (AFU_ORTHOLOGUE AFUA_6G03350)-RELATED"/>
    <property type="match status" value="1"/>
</dbReference>
<dbReference type="OrthoDB" id="3216107at2"/>
<dbReference type="GO" id="GO:0016747">
    <property type="term" value="F:acyltransferase activity, transferring groups other than amino-acyl groups"/>
    <property type="evidence" value="ECO:0007669"/>
    <property type="project" value="InterPro"/>
</dbReference>
<dbReference type="AlphaFoldDB" id="A0A068NUV4"/>
<dbReference type="InterPro" id="IPR053144">
    <property type="entry name" value="Acetyltransferase_Butenolide"/>
</dbReference>